<dbReference type="PANTHER" id="PTHR42978">
    <property type="entry name" value="QUORUM-QUENCHING LACTONASE YTNP-RELATED-RELATED"/>
    <property type="match status" value="1"/>
</dbReference>
<gene>
    <name evidence="6" type="ORF">MPL3356_220107</name>
</gene>
<name>A0A090DQ96_MESPL</name>
<dbReference type="InterPro" id="IPR051013">
    <property type="entry name" value="MBL_superfamily_lactonases"/>
</dbReference>
<evidence type="ECO:0000313" key="6">
    <source>
        <dbReference type="EMBL" id="CDX16534.1"/>
    </source>
</evidence>
<dbReference type="GO" id="GO:0046872">
    <property type="term" value="F:metal ion binding"/>
    <property type="evidence" value="ECO:0007669"/>
    <property type="project" value="UniProtKB-KW"/>
</dbReference>
<evidence type="ECO:0000313" key="7">
    <source>
        <dbReference type="Proteomes" id="UP000045285"/>
    </source>
</evidence>
<dbReference type="Pfam" id="PF00753">
    <property type="entry name" value="Lactamase_B"/>
    <property type="match status" value="1"/>
</dbReference>
<dbReference type="CDD" id="cd07720">
    <property type="entry name" value="OPHC2-like_MBL-fold"/>
    <property type="match status" value="1"/>
</dbReference>
<dbReference type="Proteomes" id="UP000045285">
    <property type="component" value="Unassembled WGS sequence"/>
</dbReference>
<dbReference type="AlphaFoldDB" id="A0A090DQ96"/>
<sequence>MERISAGPHHTAYKIGDLTVTSLRDGYVDMPVRRLRQPGDKPFDGDLPSQVPLFEGALRLSVNAFAIDDGEDITLIDTGSSNAWHPTMGFLPQALSEARIVVDRIRTVAFTHTHLDHIHGLVLPDGRDGFPQLSRLLVPRPELDMFRSVARLSRFHDRAEPSDPGQHLSASIEAVAATGHEIGHTGFRVTSRSETLLVWGDLVHVPSLQFERPEVAWEFDADQDQARATRLRILGLVADNGWCVAGAHLDSPGVGWVSRTGTSFRFEPL</sequence>
<protein>
    <recommendedName>
        <fullName evidence="5">Metallo-beta-lactamase domain-containing protein</fullName>
    </recommendedName>
</protein>
<keyword evidence="2" id="KW-0479">Metal-binding</keyword>
<dbReference type="STRING" id="69974.MPLDJ20_40028"/>
<dbReference type="InterPro" id="IPR001279">
    <property type="entry name" value="Metallo-B-lactamas"/>
</dbReference>
<evidence type="ECO:0000256" key="3">
    <source>
        <dbReference type="ARBA" id="ARBA00022801"/>
    </source>
</evidence>
<evidence type="ECO:0000256" key="4">
    <source>
        <dbReference type="ARBA" id="ARBA00022833"/>
    </source>
</evidence>
<dbReference type="PANTHER" id="PTHR42978:SF6">
    <property type="entry name" value="QUORUM-QUENCHING LACTONASE YTNP-RELATED"/>
    <property type="match status" value="1"/>
</dbReference>
<evidence type="ECO:0000256" key="1">
    <source>
        <dbReference type="ARBA" id="ARBA00007749"/>
    </source>
</evidence>
<keyword evidence="4" id="KW-0862">Zinc</keyword>
<feature type="domain" description="Metallo-beta-lactamase" evidence="5">
    <location>
        <begin position="61"/>
        <end position="248"/>
    </location>
</feature>
<dbReference type="EMBL" id="CCMZ01000015">
    <property type="protein sequence ID" value="CDX16534.1"/>
    <property type="molecule type" value="Genomic_DNA"/>
</dbReference>
<accession>A0A090DQ96</accession>
<dbReference type="SMART" id="SM00849">
    <property type="entry name" value="Lactamase_B"/>
    <property type="match status" value="1"/>
</dbReference>
<evidence type="ECO:0000259" key="5">
    <source>
        <dbReference type="SMART" id="SM00849"/>
    </source>
</evidence>
<reference evidence="7" key="1">
    <citation type="submission" date="2014-08" db="EMBL/GenBank/DDBJ databases">
        <authorList>
            <person name="Moulin L."/>
        </authorList>
    </citation>
    <scope>NUCLEOTIDE SEQUENCE [LARGE SCALE GENOMIC DNA]</scope>
</reference>
<organism evidence="6 7">
    <name type="scientific">Mesorhizobium plurifarium</name>
    <dbReference type="NCBI Taxonomy" id="69974"/>
    <lineage>
        <taxon>Bacteria</taxon>
        <taxon>Pseudomonadati</taxon>
        <taxon>Pseudomonadota</taxon>
        <taxon>Alphaproteobacteria</taxon>
        <taxon>Hyphomicrobiales</taxon>
        <taxon>Phyllobacteriaceae</taxon>
        <taxon>Mesorhizobium</taxon>
    </lineage>
</organism>
<proteinExistence type="inferred from homology"/>
<keyword evidence="3" id="KW-0378">Hydrolase</keyword>
<keyword evidence="7" id="KW-1185">Reference proteome</keyword>
<comment type="similarity">
    <text evidence="1">Belongs to the metallo-beta-lactamase superfamily.</text>
</comment>
<dbReference type="GO" id="GO:0016787">
    <property type="term" value="F:hydrolase activity"/>
    <property type="evidence" value="ECO:0007669"/>
    <property type="project" value="UniProtKB-KW"/>
</dbReference>
<dbReference type="SUPFAM" id="SSF56281">
    <property type="entry name" value="Metallo-hydrolase/oxidoreductase"/>
    <property type="match status" value="1"/>
</dbReference>
<dbReference type="Gene3D" id="3.60.15.10">
    <property type="entry name" value="Ribonuclease Z/Hydroxyacylglutathione hydrolase-like"/>
    <property type="match status" value="1"/>
</dbReference>
<dbReference type="InterPro" id="IPR036866">
    <property type="entry name" value="RibonucZ/Hydroxyglut_hydro"/>
</dbReference>
<evidence type="ECO:0000256" key="2">
    <source>
        <dbReference type="ARBA" id="ARBA00022723"/>
    </source>
</evidence>